<evidence type="ECO:0000256" key="2">
    <source>
        <dbReference type="ARBA" id="ARBA00007931"/>
    </source>
</evidence>
<keyword evidence="11" id="KW-1185">Reference proteome</keyword>
<evidence type="ECO:0000313" key="10">
    <source>
        <dbReference type="EMBL" id="QDU81026.1"/>
    </source>
</evidence>
<dbReference type="PANTHER" id="PTHR39188">
    <property type="entry name" value="MEMBRANE-ASSOCIATED ZINC METALLOPROTEASE M50B"/>
    <property type="match status" value="1"/>
</dbReference>
<sequence>MSSVLNALTSSFPAGSLFHTRVRVAYSLPVFFTLVLLKSHDLLIGTSLILILIGSVLLQQFAQMFVARRSGGDVHEVLLWPLGSLARIQLGFKLKGRLFTWLSVPLTHLLICLATLPFIHQTVRFPDLLYITALPVAEYSTMSFAQLGREFLALAFYVNWLLMLINLLPAIPLSGGRLTEELMLGHFNTVSANRIAYALTTFIGFVLLLTGVVASHVWLALFGAILVAWTLYEKIRLLETAPTKDESELFLGYDFSAGYTSLEHSRQPERTMPPRPGIIARWKARRNLQQRRKANVRRQQAQQRIDALLEKVSETGLSSLSATEHKQLKQASQYLRPQQSK</sequence>
<dbReference type="OrthoDB" id="211880at2"/>
<feature type="transmembrane region" description="Helical" evidence="8">
    <location>
        <begin position="151"/>
        <end position="175"/>
    </location>
</feature>
<protein>
    <recommendedName>
        <fullName evidence="9">DUF6576 domain-containing protein</fullName>
    </recommendedName>
</protein>
<evidence type="ECO:0000256" key="3">
    <source>
        <dbReference type="ARBA" id="ARBA00022670"/>
    </source>
</evidence>
<feature type="transmembrane region" description="Helical" evidence="8">
    <location>
        <begin position="43"/>
        <end position="62"/>
    </location>
</feature>
<keyword evidence="5" id="KW-0862">Zinc</keyword>
<feature type="domain" description="DUF6576" evidence="9">
    <location>
        <begin position="293"/>
        <end position="333"/>
    </location>
</feature>
<evidence type="ECO:0000256" key="5">
    <source>
        <dbReference type="ARBA" id="ARBA00022833"/>
    </source>
</evidence>
<dbReference type="EMBL" id="CP036281">
    <property type="protein sequence ID" value="QDU81026.1"/>
    <property type="molecule type" value="Genomic_DNA"/>
</dbReference>
<feature type="transmembrane region" description="Helical" evidence="8">
    <location>
        <begin position="98"/>
        <end position="119"/>
    </location>
</feature>
<organism evidence="10 11">
    <name type="scientific">Polystyrenella longa</name>
    <dbReference type="NCBI Taxonomy" id="2528007"/>
    <lineage>
        <taxon>Bacteria</taxon>
        <taxon>Pseudomonadati</taxon>
        <taxon>Planctomycetota</taxon>
        <taxon>Planctomycetia</taxon>
        <taxon>Planctomycetales</taxon>
        <taxon>Planctomycetaceae</taxon>
        <taxon>Polystyrenella</taxon>
    </lineage>
</organism>
<feature type="transmembrane region" description="Helical" evidence="8">
    <location>
        <begin position="195"/>
        <end position="228"/>
    </location>
</feature>
<dbReference type="PANTHER" id="PTHR39188:SF3">
    <property type="entry name" value="STAGE IV SPORULATION PROTEIN FB"/>
    <property type="match status" value="1"/>
</dbReference>
<evidence type="ECO:0000256" key="6">
    <source>
        <dbReference type="ARBA" id="ARBA00023049"/>
    </source>
</evidence>
<dbReference type="RefSeq" id="WP_144996249.1">
    <property type="nucleotide sequence ID" value="NZ_CP036281.1"/>
</dbReference>
<evidence type="ECO:0000256" key="7">
    <source>
        <dbReference type="SAM" id="Coils"/>
    </source>
</evidence>
<keyword evidence="8" id="KW-0472">Membrane</keyword>
<name>A0A518CP67_9PLAN</name>
<accession>A0A518CP67</accession>
<evidence type="ECO:0000256" key="4">
    <source>
        <dbReference type="ARBA" id="ARBA00022801"/>
    </source>
</evidence>
<keyword evidence="8" id="KW-1133">Transmembrane helix</keyword>
<dbReference type="GO" id="GO:0006508">
    <property type="term" value="P:proteolysis"/>
    <property type="evidence" value="ECO:0007669"/>
    <property type="project" value="UniProtKB-KW"/>
</dbReference>
<comment type="cofactor">
    <cofactor evidence="1">
        <name>Zn(2+)</name>
        <dbReference type="ChEBI" id="CHEBI:29105"/>
    </cofactor>
</comment>
<dbReference type="KEGG" id="plon:Pla110_27630"/>
<evidence type="ECO:0000313" key="11">
    <source>
        <dbReference type="Proteomes" id="UP000317178"/>
    </source>
</evidence>
<evidence type="ECO:0000259" key="9">
    <source>
        <dbReference type="Pfam" id="PF20216"/>
    </source>
</evidence>
<evidence type="ECO:0000256" key="8">
    <source>
        <dbReference type="SAM" id="Phobius"/>
    </source>
</evidence>
<gene>
    <name evidence="10" type="ORF">Pla110_27630</name>
</gene>
<dbReference type="AlphaFoldDB" id="A0A518CP67"/>
<feature type="coiled-coil region" evidence="7">
    <location>
        <begin position="279"/>
        <end position="311"/>
    </location>
</feature>
<dbReference type="Proteomes" id="UP000317178">
    <property type="component" value="Chromosome"/>
</dbReference>
<proteinExistence type="inferred from homology"/>
<keyword evidence="7" id="KW-0175">Coiled coil</keyword>
<keyword evidence="3" id="KW-0645">Protease</keyword>
<keyword evidence="6" id="KW-0482">Metalloprotease</keyword>
<dbReference type="GO" id="GO:0008237">
    <property type="term" value="F:metallopeptidase activity"/>
    <property type="evidence" value="ECO:0007669"/>
    <property type="project" value="UniProtKB-KW"/>
</dbReference>
<comment type="similarity">
    <text evidence="2">Belongs to the peptidase M50B family.</text>
</comment>
<dbReference type="InterPro" id="IPR046483">
    <property type="entry name" value="DUF6576"/>
</dbReference>
<keyword evidence="4" id="KW-0378">Hydrolase</keyword>
<keyword evidence="8" id="KW-0812">Transmembrane</keyword>
<evidence type="ECO:0000256" key="1">
    <source>
        <dbReference type="ARBA" id="ARBA00001947"/>
    </source>
</evidence>
<reference evidence="10 11" key="1">
    <citation type="submission" date="2019-02" db="EMBL/GenBank/DDBJ databases">
        <title>Deep-cultivation of Planctomycetes and their phenomic and genomic characterization uncovers novel biology.</title>
        <authorList>
            <person name="Wiegand S."/>
            <person name="Jogler M."/>
            <person name="Boedeker C."/>
            <person name="Pinto D."/>
            <person name="Vollmers J."/>
            <person name="Rivas-Marin E."/>
            <person name="Kohn T."/>
            <person name="Peeters S.H."/>
            <person name="Heuer A."/>
            <person name="Rast P."/>
            <person name="Oberbeckmann S."/>
            <person name="Bunk B."/>
            <person name="Jeske O."/>
            <person name="Meyerdierks A."/>
            <person name="Storesund J.E."/>
            <person name="Kallscheuer N."/>
            <person name="Luecker S."/>
            <person name="Lage O.M."/>
            <person name="Pohl T."/>
            <person name="Merkel B.J."/>
            <person name="Hornburger P."/>
            <person name="Mueller R.-W."/>
            <person name="Bruemmer F."/>
            <person name="Labrenz M."/>
            <person name="Spormann A.M."/>
            <person name="Op den Camp H."/>
            <person name="Overmann J."/>
            <person name="Amann R."/>
            <person name="Jetten M.S.M."/>
            <person name="Mascher T."/>
            <person name="Medema M.H."/>
            <person name="Devos D.P."/>
            <person name="Kaster A.-K."/>
            <person name="Ovreas L."/>
            <person name="Rohde M."/>
            <person name="Galperin M.Y."/>
            <person name="Jogler C."/>
        </authorList>
    </citation>
    <scope>NUCLEOTIDE SEQUENCE [LARGE SCALE GENOMIC DNA]</scope>
    <source>
        <strain evidence="10 11">Pla110</strain>
    </source>
</reference>
<dbReference type="Pfam" id="PF20216">
    <property type="entry name" value="DUF6576"/>
    <property type="match status" value="1"/>
</dbReference>